<comment type="caution">
    <text evidence="2">The sequence shown here is derived from an EMBL/GenBank/DDBJ whole genome shotgun (WGS) entry which is preliminary data.</text>
</comment>
<dbReference type="EMBL" id="PVYX01000002">
    <property type="protein sequence ID" value="PRX53747.1"/>
    <property type="molecule type" value="Genomic_DNA"/>
</dbReference>
<name>A0A2T0M887_9FLAO</name>
<dbReference type="AlphaFoldDB" id="A0A2T0M887"/>
<organism evidence="2 3">
    <name type="scientific">Flagellimonas meridianipacifica</name>
    <dbReference type="NCBI Taxonomy" id="1080225"/>
    <lineage>
        <taxon>Bacteria</taxon>
        <taxon>Pseudomonadati</taxon>
        <taxon>Bacteroidota</taxon>
        <taxon>Flavobacteriia</taxon>
        <taxon>Flavobacteriales</taxon>
        <taxon>Flavobacteriaceae</taxon>
        <taxon>Flagellimonas</taxon>
    </lineage>
</organism>
<keyword evidence="3" id="KW-1185">Reference proteome</keyword>
<reference evidence="2 3" key="1">
    <citation type="submission" date="2018-03" db="EMBL/GenBank/DDBJ databases">
        <title>Genomic Encyclopedia of Archaeal and Bacterial Type Strains, Phase II (KMG-II): from individual species to whole genera.</title>
        <authorList>
            <person name="Goeker M."/>
        </authorList>
    </citation>
    <scope>NUCLEOTIDE SEQUENCE [LARGE SCALE GENOMIC DNA]</scope>
    <source>
        <strain evidence="2 3">DSM 25027</strain>
    </source>
</reference>
<evidence type="ECO:0008006" key="4">
    <source>
        <dbReference type="Google" id="ProtNLM"/>
    </source>
</evidence>
<accession>A0A2T0M887</accession>
<proteinExistence type="predicted"/>
<dbReference type="Proteomes" id="UP000237640">
    <property type="component" value="Unassembled WGS sequence"/>
</dbReference>
<gene>
    <name evidence="2" type="ORF">CLV81_2134</name>
</gene>
<feature type="chain" id="PRO_5015646926" description="Lipocalin-like protein" evidence="1">
    <location>
        <begin position="23"/>
        <end position="160"/>
    </location>
</feature>
<protein>
    <recommendedName>
        <fullName evidence="4">Lipocalin-like protein</fullName>
    </recommendedName>
</protein>
<feature type="signal peptide" evidence="1">
    <location>
        <begin position="1"/>
        <end position="22"/>
    </location>
</feature>
<evidence type="ECO:0000313" key="2">
    <source>
        <dbReference type="EMBL" id="PRX53747.1"/>
    </source>
</evidence>
<sequence length="160" mass="18169">MKMKHLKNLFLAILVLNLVSCSDDDDSNGNGNFDSTDVTALTSAVSNATWRITQFIDDGQDETSDFDGVIFTFNADGSIDVEDGMDAFTGTWTVELDDSDYDDDDDLDELEFEISFSLSNDFDDLSEDWYVIEYSTNRLRLREDDDDDDDDDLLTFEIIQ</sequence>
<evidence type="ECO:0000313" key="3">
    <source>
        <dbReference type="Proteomes" id="UP000237640"/>
    </source>
</evidence>
<keyword evidence="1" id="KW-0732">Signal</keyword>
<evidence type="ECO:0000256" key="1">
    <source>
        <dbReference type="SAM" id="SignalP"/>
    </source>
</evidence>